<reference evidence="1 2" key="1">
    <citation type="submission" date="2018-06" db="EMBL/GenBank/DDBJ databases">
        <title>Paenibacillus imtechensis sp. nov.</title>
        <authorList>
            <person name="Pinnaka A.K."/>
            <person name="Singh H."/>
            <person name="Kaur M."/>
        </authorList>
    </citation>
    <scope>NUCLEOTIDE SEQUENCE [LARGE SCALE GENOMIC DNA]</scope>
    <source>
        <strain evidence="1 2">SMB1</strain>
    </source>
</reference>
<evidence type="ECO:0000313" key="2">
    <source>
        <dbReference type="Proteomes" id="UP000249522"/>
    </source>
</evidence>
<proteinExistence type="predicted"/>
<dbReference type="AlphaFoldDB" id="A0A2W1LMJ5"/>
<accession>A0A2W1LMJ5</accession>
<evidence type="ECO:0000313" key="1">
    <source>
        <dbReference type="EMBL" id="PZD96202.1"/>
    </source>
</evidence>
<keyword evidence="2" id="KW-1185">Reference proteome</keyword>
<sequence length="218" mass="25120">MRLDWELAMRLAPRLYMDELEPFKPVMVGVTLIDRTFPSPSFRRTLNVDQESMLGVIEYAVYYDYDIQHLYDLEHVWVYVAHDGSVLNVEASFHGKYLRGLLPDRSNLGTDGRASLFVQPGKHAFSPMPEFFLLLPDVESANDKLAGSGGVLEPDMLKGAYKTVPGEMDLKAEAHLQEFRFKPSFQYVPYEWPEGIFVTWDVLKEEIPKRMRLLLESI</sequence>
<dbReference type="EMBL" id="QKRB01000042">
    <property type="protein sequence ID" value="PZD96202.1"/>
    <property type="molecule type" value="Genomic_DNA"/>
</dbReference>
<name>A0A2W1LMJ5_9BACL</name>
<organism evidence="1 2">
    <name type="scientific">Paenibacillus sambharensis</name>
    <dbReference type="NCBI Taxonomy" id="1803190"/>
    <lineage>
        <taxon>Bacteria</taxon>
        <taxon>Bacillati</taxon>
        <taxon>Bacillota</taxon>
        <taxon>Bacilli</taxon>
        <taxon>Bacillales</taxon>
        <taxon>Paenibacillaceae</taxon>
        <taxon>Paenibacillus</taxon>
    </lineage>
</organism>
<dbReference type="Proteomes" id="UP000249522">
    <property type="component" value="Unassembled WGS sequence"/>
</dbReference>
<gene>
    <name evidence="1" type="ORF">DNH61_09435</name>
</gene>
<protein>
    <submittedName>
        <fullName evidence="1">Uncharacterized protein</fullName>
    </submittedName>
</protein>
<dbReference type="OrthoDB" id="1898185at2"/>
<comment type="caution">
    <text evidence="1">The sequence shown here is derived from an EMBL/GenBank/DDBJ whole genome shotgun (WGS) entry which is preliminary data.</text>
</comment>